<feature type="region of interest" description="Disordered" evidence="1">
    <location>
        <begin position="1"/>
        <end position="68"/>
    </location>
</feature>
<sequence>MRSQMLAQRGKEEGQEEEENAKKQHSDEEERDGGITDREEDEEVTAGVLEYGFSPTGEKRRMKRQKEV</sequence>
<reference evidence="2" key="1">
    <citation type="journal article" date="2022" name="bioRxiv">
        <title>Sequencing and chromosome-scale assembly of the giantPleurodeles waltlgenome.</title>
        <authorList>
            <person name="Brown T."/>
            <person name="Elewa A."/>
            <person name="Iarovenko S."/>
            <person name="Subramanian E."/>
            <person name="Araus A.J."/>
            <person name="Petzold A."/>
            <person name="Susuki M."/>
            <person name="Suzuki K.-i.T."/>
            <person name="Hayashi T."/>
            <person name="Toyoda A."/>
            <person name="Oliveira C."/>
            <person name="Osipova E."/>
            <person name="Leigh N.D."/>
            <person name="Simon A."/>
            <person name="Yun M.H."/>
        </authorList>
    </citation>
    <scope>NUCLEOTIDE SEQUENCE</scope>
    <source>
        <strain evidence="2">20211129_DDA</strain>
        <tissue evidence="2">Liver</tissue>
    </source>
</reference>
<feature type="compositionally biased region" description="Basic and acidic residues" evidence="1">
    <location>
        <begin position="20"/>
        <end position="37"/>
    </location>
</feature>
<evidence type="ECO:0000313" key="3">
    <source>
        <dbReference type="Proteomes" id="UP001066276"/>
    </source>
</evidence>
<evidence type="ECO:0000256" key="1">
    <source>
        <dbReference type="SAM" id="MobiDB-lite"/>
    </source>
</evidence>
<proteinExistence type="predicted"/>
<keyword evidence="3" id="KW-1185">Reference proteome</keyword>
<comment type="caution">
    <text evidence="2">The sequence shown here is derived from an EMBL/GenBank/DDBJ whole genome shotgun (WGS) entry which is preliminary data.</text>
</comment>
<dbReference type="AlphaFoldDB" id="A0AAV7UT44"/>
<dbReference type="EMBL" id="JANPWB010000004">
    <property type="protein sequence ID" value="KAJ1192229.1"/>
    <property type="molecule type" value="Genomic_DNA"/>
</dbReference>
<gene>
    <name evidence="2" type="ORF">NDU88_001541</name>
</gene>
<accession>A0AAV7UT44</accession>
<dbReference type="Proteomes" id="UP001066276">
    <property type="component" value="Chromosome 2_2"/>
</dbReference>
<organism evidence="2 3">
    <name type="scientific">Pleurodeles waltl</name>
    <name type="common">Iberian ribbed newt</name>
    <dbReference type="NCBI Taxonomy" id="8319"/>
    <lineage>
        <taxon>Eukaryota</taxon>
        <taxon>Metazoa</taxon>
        <taxon>Chordata</taxon>
        <taxon>Craniata</taxon>
        <taxon>Vertebrata</taxon>
        <taxon>Euteleostomi</taxon>
        <taxon>Amphibia</taxon>
        <taxon>Batrachia</taxon>
        <taxon>Caudata</taxon>
        <taxon>Salamandroidea</taxon>
        <taxon>Salamandridae</taxon>
        <taxon>Pleurodelinae</taxon>
        <taxon>Pleurodeles</taxon>
    </lineage>
</organism>
<evidence type="ECO:0000313" key="2">
    <source>
        <dbReference type="EMBL" id="KAJ1192229.1"/>
    </source>
</evidence>
<protein>
    <submittedName>
        <fullName evidence="2">Uncharacterized protein</fullName>
    </submittedName>
</protein>
<name>A0AAV7UT44_PLEWA</name>